<feature type="transmembrane region" description="Helical" evidence="11">
    <location>
        <begin position="69"/>
        <end position="90"/>
    </location>
</feature>
<evidence type="ECO:0008006" key="17">
    <source>
        <dbReference type="Google" id="ProtNLM"/>
    </source>
</evidence>
<comment type="subcellular location">
    <subcellularLocation>
        <location evidence="1">Membrane</location>
        <topology evidence="1">Multi-pass membrane protein</topology>
    </subcellularLocation>
</comment>
<feature type="transmembrane region" description="Helical" evidence="11">
    <location>
        <begin position="230"/>
        <end position="248"/>
    </location>
</feature>
<keyword evidence="2" id="KW-0813">Transport</keyword>
<feature type="domain" description="Cation/H+ exchanger transmembrane" evidence="12">
    <location>
        <begin position="47"/>
        <end position="428"/>
    </location>
</feature>
<dbReference type="GO" id="GO:0006885">
    <property type="term" value="P:regulation of pH"/>
    <property type="evidence" value="ECO:0007669"/>
    <property type="project" value="TreeGrafter"/>
</dbReference>
<dbReference type="GO" id="GO:0016020">
    <property type="term" value="C:membrane"/>
    <property type="evidence" value="ECO:0007669"/>
    <property type="project" value="UniProtKB-SubCell"/>
</dbReference>
<feature type="transmembrane region" description="Helical" evidence="11">
    <location>
        <begin position="269"/>
        <end position="298"/>
    </location>
</feature>
<feature type="transmembrane region" description="Helical" evidence="11">
    <location>
        <begin position="318"/>
        <end position="339"/>
    </location>
</feature>
<dbReference type="GO" id="GO:0015297">
    <property type="term" value="F:antiporter activity"/>
    <property type="evidence" value="ECO:0007669"/>
    <property type="project" value="InterPro"/>
</dbReference>
<sequence length="822" mass="90351">MNESTTGAKKWVCKDLSKLVRSAGVFYGDNPFDFSTPILYAQLSISALLTALLQLILNPLGQSAFISQMLVGIILSPSIIGDTTFAKTVFPETSFYISGTFAFFGCMLFMFLVGVKMDLGSVFTSGRKAVAIGLCCFIFPFLMNTSVAVILKQMVKMDVALDNSLFSIACFQSMSSFYVTACLLTDLKLLNSELGYLAVSSSMISGTLSWLVILMAFTVRQSSFGSTHPLPLLAVSLCVMVVIILGILRPIMRSMVKNTNRGRAVPEHYITSVFLMVLCCAFLGEFVGQHFMLGPMILGLVVPDGPPLGSALVDKLESYVSSILLPSYFIYSGASIDLCSVDMKTFGIVWVLVFSSFFAKLVAAMVPSLLCKMPLVDSLALGLVLSTQGITDILIWQHGMMLRLVDQKSYTCMILSTIFITGTITPLIKLLYNPSKRYASTKLRTIEHASENDSELRLLACIHRQDNTPSIIHLLQLSNPTIKKPICFYVVHLIRLVGRSSALLITHRPGKRKSSHSIQSSRIINAFQHFEEENHGKLTITAVTAMAPSASMHNDVCTLALEKRVAMVIIPFHKLWTRHGSDETLMNNPLRTVNLNILRNAPCSVGILVDRGSLSGIMNPPVSSTKTTHSIGMVFLEGPDDREALAYATRMAEHPSVGVTVVRLRDLNKAATGVDAEDVRNIELDSKMLEKFMAVAKGAGVVGKKRHHFRDKGVKNSVEMINVVRSMEKLYELILVGRRHSSESPLFAGLTEWSEYPELGFIGDVLASSSNNCGVSLLVVQQSDEGKTNKLVMHASRAPHMPLMGPAQPNFQREKKEKDWND</sequence>
<reference evidence="15" key="2">
    <citation type="submission" date="2021-03" db="UniProtKB">
        <authorList>
            <consortium name="EnsemblPlants"/>
        </authorList>
    </citation>
    <scope>IDENTIFICATION</scope>
</reference>
<dbReference type="EMBL" id="UZAU01000615">
    <property type="status" value="NOT_ANNOTATED_CDS"/>
    <property type="molecule type" value="Genomic_DNA"/>
</dbReference>
<keyword evidence="6 11" id="KW-1133">Transmembrane helix</keyword>
<evidence type="ECO:0000256" key="7">
    <source>
        <dbReference type="ARBA" id="ARBA00023065"/>
    </source>
</evidence>
<dbReference type="GO" id="GO:1902600">
    <property type="term" value="P:proton transmembrane transport"/>
    <property type="evidence" value="ECO:0007669"/>
    <property type="project" value="InterPro"/>
</dbReference>
<dbReference type="Proteomes" id="UP000596661">
    <property type="component" value="Chromosome 6"/>
</dbReference>
<evidence type="ECO:0000256" key="8">
    <source>
        <dbReference type="ARBA" id="ARBA00023136"/>
    </source>
</evidence>
<dbReference type="EnsemblPlants" id="evm.model.06.1572">
    <property type="protein sequence ID" value="cds.evm.model.06.1572"/>
    <property type="gene ID" value="evm.TU.06.1572"/>
</dbReference>
<feature type="domain" description="Cation/H(+) antiporter central" evidence="13">
    <location>
        <begin position="486"/>
        <end position="612"/>
    </location>
</feature>
<comment type="similarity">
    <text evidence="9">Belongs to the monovalent cation:proton antiporter 2 (CPA2) transporter (TC 2.A.37) family. CHX (TC 2.A.37.4) subfamily.</text>
</comment>
<feature type="transmembrane region" description="Helical" evidence="11">
    <location>
        <begin position="378"/>
        <end position="397"/>
    </location>
</feature>
<dbReference type="InterPro" id="IPR057290">
    <property type="entry name" value="CHX17_C"/>
</dbReference>
<evidence type="ECO:0000256" key="10">
    <source>
        <dbReference type="SAM" id="MobiDB-lite"/>
    </source>
</evidence>
<evidence type="ECO:0000256" key="9">
    <source>
        <dbReference type="ARBA" id="ARBA00038341"/>
    </source>
</evidence>
<keyword evidence="3" id="KW-0633">Potassium transport</keyword>
<feature type="transmembrane region" description="Helical" evidence="11">
    <location>
        <begin position="163"/>
        <end position="184"/>
    </location>
</feature>
<evidence type="ECO:0000256" key="2">
    <source>
        <dbReference type="ARBA" id="ARBA00022448"/>
    </source>
</evidence>
<evidence type="ECO:0000256" key="4">
    <source>
        <dbReference type="ARBA" id="ARBA00022692"/>
    </source>
</evidence>
<evidence type="ECO:0000256" key="5">
    <source>
        <dbReference type="ARBA" id="ARBA00022958"/>
    </source>
</evidence>
<feature type="transmembrane region" description="Helical" evidence="11">
    <location>
        <begin position="38"/>
        <end position="57"/>
    </location>
</feature>
<evidence type="ECO:0000313" key="16">
    <source>
        <dbReference type="Proteomes" id="UP000596661"/>
    </source>
</evidence>
<dbReference type="InterPro" id="IPR006153">
    <property type="entry name" value="Cation/H_exchanger_TM"/>
</dbReference>
<dbReference type="Pfam" id="PF23256">
    <property type="entry name" value="CHX17_2nd"/>
    <property type="match status" value="1"/>
</dbReference>
<feature type="compositionally biased region" description="Basic and acidic residues" evidence="10">
    <location>
        <begin position="812"/>
        <end position="822"/>
    </location>
</feature>
<dbReference type="Pfam" id="PF23259">
    <property type="entry name" value="CHX17_C"/>
    <property type="match status" value="1"/>
</dbReference>
<dbReference type="PANTHER" id="PTHR32468:SF66">
    <property type="entry name" value="CATION_H+ EXCHANGER DOMAIN-CONTAINING PROTEIN"/>
    <property type="match status" value="1"/>
</dbReference>
<protein>
    <recommendedName>
        <fullName evidence="17">Cation/H+ exchanger domain-containing protein</fullName>
    </recommendedName>
</protein>
<dbReference type="AlphaFoldDB" id="A0A803PV27"/>
<proteinExistence type="inferred from homology"/>
<reference evidence="15" key="1">
    <citation type="submission" date="2018-11" db="EMBL/GenBank/DDBJ databases">
        <authorList>
            <person name="Grassa J C."/>
        </authorList>
    </citation>
    <scope>NUCLEOTIDE SEQUENCE [LARGE SCALE GENOMIC DNA]</scope>
</reference>
<keyword evidence="8 11" id="KW-0472">Membrane</keyword>
<feature type="transmembrane region" description="Helical" evidence="11">
    <location>
        <begin position="129"/>
        <end position="151"/>
    </location>
</feature>
<evidence type="ECO:0000313" key="15">
    <source>
        <dbReference type="EnsemblPlants" id="cds.evm.model.06.1572"/>
    </source>
</evidence>
<feature type="transmembrane region" description="Helical" evidence="11">
    <location>
        <begin position="96"/>
        <end position="117"/>
    </location>
</feature>
<keyword evidence="7" id="KW-0406">Ion transport</keyword>
<feature type="transmembrane region" description="Helical" evidence="11">
    <location>
        <begin position="196"/>
        <end position="218"/>
    </location>
</feature>
<evidence type="ECO:0000256" key="1">
    <source>
        <dbReference type="ARBA" id="ARBA00004141"/>
    </source>
</evidence>
<evidence type="ECO:0000259" key="14">
    <source>
        <dbReference type="Pfam" id="PF23259"/>
    </source>
</evidence>
<feature type="domain" description="Cation/H(+) antiporter C-terminal" evidence="14">
    <location>
        <begin position="630"/>
        <end position="783"/>
    </location>
</feature>
<dbReference type="InterPro" id="IPR050794">
    <property type="entry name" value="CPA2_transporter"/>
</dbReference>
<name>A0A803PV27_CANSA</name>
<organism evidence="15 16">
    <name type="scientific">Cannabis sativa</name>
    <name type="common">Hemp</name>
    <name type="synonym">Marijuana</name>
    <dbReference type="NCBI Taxonomy" id="3483"/>
    <lineage>
        <taxon>Eukaryota</taxon>
        <taxon>Viridiplantae</taxon>
        <taxon>Streptophyta</taxon>
        <taxon>Embryophyta</taxon>
        <taxon>Tracheophyta</taxon>
        <taxon>Spermatophyta</taxon>
        <taxon>Magnoliopsida</taxon>
        <taxon>eudicotyledons</taxon>
        <taxon>Gunneridae</taxon>
        <taxon>Pentapetalae</taxon>
        <taxon>rosids</taxon>
        <taxon>fabids</taxon>
        <taxon>Rosales</taxon>
        <taxon>Cannabaceae</taxon>
        <taxon>Cannabis</taxon>
    </lineage>
</organism>
<dbReference type="Pfam" id="PF00999">
    <property type="entry name" value="Na_H_Exchanger"/>
    <property type="match status" value="1"/>
</dbReference>
<feature type="region of interest" description="Disordered" evidence="10">
    <location>
        <begin position="801"/>
        <end position="822"/>
    </location>
</feature>
<evidence type="ECO:0000259" key="13">
    <source>
        <dbReference type="Pfam" id="PF23256"/>
    </source>
</evidence>
<dbReference type="GO" id="GO:0006813">
    <property type="term" value="P:potassium ion transport"/>
    <property type="evidence" value="ECO:0007669"/>
    <property type="project" value="UniProtKB-KW"/>
</dbReference>
<keyword evidence="5" id="KW-0630">Potassium</keyword>
<evidence type="ECO:0000256" key="11">
    <source>
        <dbReference type="SAM" id="Phobius"/>
    </source>
</evidence>
<evidence type="ECO:0000259" key="12">
    <source>
        <dbReference type="Pfam" id="PF00999"/>
    </source>
</evidence>
<keyword evidence="4 11" id="KW-0812">Transmembrane</keyword>
<feature type="transmembrane region" description="Helical" evidence="11">
    <location>
        <begin position="409"/>
        <end position="432"/>
    </location>
</feature>
<dbReference type="Gene3D" id="1.20.1530.20">
    <property type="match status" value="1"/>
</dbReference>
<dbReference type="InterPro" id="IPR057291">
    <property type="entry name" value="CHX17_2nd"/>
</dbReference>
<dbReference type="OMA" id="KSPICFY"/>
<keyword evidence="16" id="KW-1185">Reference proteome</keyword>
<dbReference type="Gramene" id="evm.model.06.1572">
    <property type="protein sequence ID" value="cds.evm.model.06.1572"/>
    <property type="gene ID" value="evm.TU.06.1572"/>
</dbReference>
<evidence type="ECO:0000256" key="3">
    <source>
        <dbReference type="ARBA" id="ARBA00022538"/>
    </source>
</evidence>
<evidence type="ECO:0000256" key="6">
    <source>
        <dbReference type="ARBA" id="ARBA00022989"/>
    </source>
</evidence>
<dbReference type="PANTHER" id="PTHR32468">
    <property type="entry name" value="CATION/H + ANTIPORTER"/>
    <property type="match status" value="1"/>
</dbReference>
<feature type="transmembrane region" description="Helical" evidence="11">
    <location>
        <begin position="346"/>
        <end position="366"/>
    </location>
</feature>
<dbReference type="GO" id="GO:0012505">
    <property type="term" value="C:endomembrane system"/>
    <property type="evidence" value="ECO:0007669"/>
    <property type="project" value="TreeGrafter"/>
</dbReference>
<accession>A0A803PV27</accession>
<dbReference type="InterPro" id="IPR038770">
    <property type="entry name" value="Na+/solute_symporter_sf"/>
</dbReference>